<evidence type="ECO:0000313" key="2">
    <source>
        <dbReference type="Proteomes" id="UP000261288"/>
    </source>
</evidence>
<evidence type="ECO:0000313" key="1">
    <source>
        <dbReference type="EMBL" id="RGL51110.1"/>
    </source>
</evidence>
<dbReference type="AlphaFoldDB" id="A0A3E4S943"/>
<dbReference type="Proteomes" id="UP000261288">
    <property type="component" value="Unassembled WGS sequence"/>
</dbReference>
<protein>
    <submittedName>
        <fullName evidence="1">Uncharacterized protein</fullName>
    </submittedName>
</protein>
<organism evidence="1 2">
    <name type="scientific">Bifidobacterium longum</name>
    <dbReference type="NCBI Taxonomy" id="216816"/>
    <lineage>
        <taxon>Bacteria</taxon>
        <taxon>Bacillati</taxon>
        <taxon>Actinomycetota</taxon>
        <taxon>Actinomycetes</taxon>
        <taxon>Bifidobacteriales</taxon>
        <taxon>Bifidobacteriaceae</taxon>
        <taxon>Bifidobacterium</taxon>
    </lineage>
</organism>
<dbReference type="RefSeq" id="WP_117712017.1">
    <property type="nucleotide sequence ID" value="NZ_QSRZ01000003.1"/>
</dbReference>
<proteinExistence type="predicted"/>
<reference evidence="1 2" key="1">
    <citation type="submission" date="2018-08" db="EMBL/GenBank/DDBJ databases">
        <title>A genome reference for cultivated species of the human gut microbiota.</title>
        <authorList>
            <person name="Zou Y."/>
            <person name="Xue W."/>
            <person name="Luo G."/>
        </authorList>
    </citation>
    <scope>NUCLEOTIDE SEQUENCE [LARGE SCALE GENOMIC DNA]</scope>
    <source>
        <strain evidence="1 2">TF06-45A</strain>
    </source>
</reference>
<name>A0A3E4S943_BIFLN</name>
<dbReference type="EMBL" id="QSRZ01000003">
    <property type="protein sequence ID" value="RGL51110.1"/>
    <property type="molecule type" value="Genomic_DNA"/>
</dbReference>
<comment type="caution">
    <text evidence="1">The sequence shown here is derived from an EMBL/GenBank/DDBJ whole genome shotgun (WGS) entry which is preliminary data.</text>
</comment>
<sequence length="65" mass="6873">MAGVERVAVHVSRLAHCPAVFFVEFSRAGSVGNLVVPLDRSEAEALHDELGEALSGRITEAPDVS</sequence>
<gene>
    <name evidence="1" type="ORF">DXC63_03510</name>
</gene>
<accession>A0A3E4S943</accession>